<feature type="compositionally biased region" description="Low complexity" evidence="5">
    <location>
        <begin position="743"/>
        <end position="753"/>
    </location>
</feature>
<dbReference type="GO" id="GO:0017136">
    <property type="term" value="F:histone deacetylase activity, NAD-dependent"/>
    <property type="evidence" value="ECO:0007669"/>
    <property type="project" value="TreeGrafter"/>
</dbReference>
<feature type="compositionally biased region" description="Basic and acidic residues" evidence="5">
    <location>
        <begin position="104"/>
        <end position="120"/>
    </location>
</feature>
<feature type="compositionally biased region" description="Polar residues" evidence="5">
    <location>
        <begin position="208"/>
        <end position="218"/>
    </location>
</feature>
<feature type="domain" description="Deacetylase sirtuin-type" evidence="6">
    <location>
        <begin position="7"/>
        <end position="624"/>
    </location>
</feature>
<feature type="compositionally biased region" description="Pro residues" evidence="5">
    <location>
        <begin position="179"/>
        <end position="190"/>
    </location>
</feature>
<accession>A0AAN6UBE0</accession>
<evidence type="ECO:0000313" key="7">
    <source>
        <dbReference type="EMBL" id="KAK4129873.1"/>
    </source>
</evidence>
<proteinExistence type="inferred from homology"/>
<dbReference type="PANTHER" id="PTHR11085:SF8">
    <property type="entry name" value="NAD-DEPENDENT HISTONE DEACETYLASE HST3"/>
    <property type="match status" value="1"/>
</dbReference>
<keyword evidence="2" id="KW-0808">Transferase</keyword>
<dbReference type="Proteomes" id="UP001304895">
    <property type="component" value="Unassembled WGS sequence"/>
</dbReference>
<comment type="caution">
    <text evidence="7">The sequence shown here is derived from an EMBL/GenBank/DDBJ whole genome shotgun (WGS) entry which is preliminary data.</text>
</comment>
<feature type="compositionally biased region" description="Low complexity" evidence="5">
    <location>
        <begin position="874"/>
        <end position="887"/>
    </location>
</feature>
<feature type="region of interest" description="Disordered" evidence="5">
    <location>
        <begin position="622"/>
        <end position="644"/>
    </location>
</feature>
<reference evidence="7" key="2">
    <citation type="submission" date="2023-05" db="EMBL/GenBank/DDBJ databases">
        <authorList>
            <consortium name="Lawrence Berkeley National Laboratory"/>
            <person name="Steindorff A."/>
            <person name="Hensen N."/>
            <person name="Bonometti L."/>
            <person name="Westerberg I."/>
            <person name="Brannstrom I.O."/>
            <person name="Guillou S."/>
            <person name="Cros-Aarteil S."/>
            <person name="Calhoun S."/>
            <person name="Haridas S."/>
            <person name="Kuo A."/>
            <person name="Mondo S."/>
            <person name="Pangilinan J."/>
            <person name="Riley R."/>
            <person name="Labutti K."/>
            <person name="Andreopoulos B."/>
            <person name="Lipzen A."/>
            <person name="Chen C."/>
            <person name="Yanf M."/>
            <person name="Daum C."/>
            <person name="Ng V."/>
            <person name="Clum A."/>
            <person name="Ohm R."/>
            <person name="Martin F."/>
            <person name="Silar P."/>
            <person name="Natvig D."/>
            <person name="Lalanne C."/>
            <person name="Gautier V."/>
            <person name="Ament-Velasquez S.L."/>
            <person name="Kruys A."/>
            <person name="Hutchinson M.I."/>
            <person name="Powell A.J."/>
            <person name="Barry K."/>
            <person name="Miller A.N."/>
            <person name="Grigoriev I.V."/>
            <person name="Debuchy R."/>
            <person name="Gladieux P."/>
            <person name="Thoren M.H."/>
            <person name="Johannesson H."/>
        </authorList>
    </citation>
    <scope>NUCLEOTIDE SEQUENCE</scope>
    <source>
        <strain evidence="7">CBS 123565</strain>
    </source>
</reference>
<evidence type="ECO:0000259" key="6">
    <source>
        <dbReference type="PROSITE" id="PS50305"/>
    </source>
</evidence>
<dbReference type="InterPro" id="IPR029035">
    <property type="entry name" value="DHS-like_NAD/FAD-binding_dom"/>
</dbReference>
<dbReference type="InterPro" id="IPR026590">
    <property type="entry name" value="Ssirtuin_cat_dom"/>
</dbReference>
<feature type="region of interest" description="Disordered" evidence="5">
    <location>
        <begin position="743"/>
        <end position="830"/>
    </location>
</feature>
<feature type="compositionally biased region" description="Basic and acidic residues" evidence="5">
    <location>
        <begin position="1040"/>
        <end position="1052"/>
    </location>
</feature>
<dbReference type="PROSITE" id="PS50305">
    <property type="entry name" value="SIRTUIN"/>
    <property type="match status" value="1"/>
</dbReference>
<dbReference type="GO" id="GO:0070403">
    <property type="term" value="F:NAD+ binding"/>
    <property type="evidence" value="ECO:0007669"/>
    <property type="project" value="InterPro"/>
</dbReference>
<feature type="region of interest" description="Disordered" evidence="5">
    <location>
        <begin position="862"/>
        <end position="889"/>
    </location>
</feature>
<evidence type="ECO:0000313" key="8">
    <source>
        <dbReference type="Proteomes" id="UP001304895"/>
    </source>
</evidence>
<evidence type="ECO:0000256" key="5">
    <source>
        <dbReference type="SAM" id="MobiDB-lite"/>
    </source>
</evidence>
<dbReference type="GO" id="GO:0005634">
    <property type="term" value="C:nucleus"/>
    <property type="evidence" value="ECO:0007669"/>
    <property type="project" value="TreeGrafter"/>
</dbReference>
<dbReference type="InterPro" id="IPR003000">
    <property type="entry name" value="Sirtuin"/>
</dbReference>
<dbReference type="Pfam" id="PF02146">
    <property type="entry name" value="SIR2"/>
    <property type="match status" value="3"/>
</dbReference>
<name>A0AAN6UBE0_9PEZI</name>
<comment type="caution">
    <text evidence="4">Lacks conserved residue(s) required for the propagation of feature annotation.</text>
</comment>
<feature type="region of interest" description="Disordered" evidence="5">
    <location>
        <begin position="1040"/>
        <end position="1098"/>
    </location>
</feature>
<evidence type="ECO:0000256" key="1">
    <source>
        <dbReference type="ARBA" id="ARBA00006924"/>
    </source>
</evidence>
<evidence type="ECO:0000256" key="2">
    <source>
        <dbReference type="ARBA" id="ARBA00022679"/>
    </source>
</evidence>
<feature type="region of interest" description="Disordered" evidence="5">
    <location>
        <begin position="963"/>
        <end position="1012"/>
    </location>
</feature>
<evidence type="ECO:0000256" key="3">
    <source>
        <dbReference type="ARBA" id="ARBA00023027"/>
    </source>
</evidence>
<protein>
    <submittedName>
        <fullName evidence="7">DHS-like NAD/FAD-binding domain-containing protein</fullName>
    </submittedName>
</protein>
<feature type="region of interest" description="Disordered" evidence="5">
    <location>
        <begin position="360"/>
        <end position="442"/>
    </location>
</feature>
<organism evidence="7 8">
    <name type="scientific">Trichocladium antarcticum</name>
    <dbReference type="NCBI Taxonomy" id="1450529"/>
    <lineage>
        <taxon>Eukaryota</taxon>
        <taxon>Fungi</taxon>
        <taxon>Dikarya</taxon>
        <taxon>Ascomycota</taxon>
        <taxon>Pezizomycotina</taxon>
        <taxon>Sordariomycetes</taxon>
        <taxon>Sordariomycetidae</taxon>
        <taxon>Sordariales</taxon>
        <taxon>Chaetomiaceae</taxon>
        <taxon>Trichocladium</taxon>
    </lineage>
</organism>
<feature type="region of interest" description="Disordered" evidence="5">
    <location>
        <begin position="62"/>
        <end position="269"/>
    </location>
</feature>
<dbReference type="EMBL" id="MU853452">
    <property type="protein sequence ID" value="KAK4129873.1"/>
    <property type="molecule type" value="Genomic_DNA"/>
</dbReference>
<gene>
    <name evidence="7" type="ORF">BT67DRAFT_493873</name>
</gene>
<dbReference type="InterPro" id="IPR050134">
    <property type="entry name" value="NAD-dep_sirtuin_deacylases"/>
</dbReference>
<dbReference type="PANTHER" id="PTHR11085">
    <property type="entry name" value="NAD-DEPENDENT PROTEIN DEACYLASE SIRTUIN-5, MITOCHONDRIAL-RELATED"/>
    <property type="match status" value="1"/>
</dbReference>
<feature type="compositionally biased region" description="Gly residues" evidence="5">
    <location>
        <begin position="984"/>
        <end position="1011"/>
    </location>
</feature>
<dbReference type="AlphaFoldDB" id="A0AAN6UBE0"/>
<keyword evidence="3" id="KW-0520">NAD</keyword>
<feature type="compositionally biased region" description="Gly residues" evidence="5">
    <location>
        <begin position="1053"/>
        <end position="1068"/>
    </location>
</feature>
<dbReference type="SUPFAM" id="SSF52467">
    <property type="entry name" value="DHS-like NAD/FAD-binding domain"/>
    <property type="match status" value="1"/>
</dbReference>
<sequence length="1120" mass="118987">MPTTHVEPGCEPLLQDIADSLWKARKVVVITGAGISTNSGIPDFRSENGLYSLIQAQFDAAHNQGSGGSSEADTSDVSLDERPVKRQRVLRAGELASPPSPDTEDGRCGQRDVAEQHIDALGEGSLEPSYEIGPARNRSDLDPDIAMTEDLSRASPSTLLPGLRPPPSQIDLCRTAMAPPAPLDSSPPRPTLGTPRARSRPDPDLPHTWSSSPLSSPPQIMFDPYRSSSPSSSPESGSSRSQSEEPSSASTPLLTSQSSFGSSSRGGTLPNLKGRDLFDAQIWSCPIRTSVFYTFASTLRQKVRTAEPTSSHHFVGVLRDSMKLVRCYTQNIDQLEERVGLTTSLSLGAGNRYRFSARAGRNAGGARGSMKGPEGAPGDAGQGSSQQGEEQVGGERLQIGQAVESGQTDGADESPSATQSSQAGAGPNDIPSSTPSGPTPTAPKRGVECVFLHGSLAELRCFVCARTSSWDDEARLADTLAGRQPICPHCAGATAAREEKGKRALGVGKLRPDIVLYGEEHPHAHLISPLVQHDLSLCPDMLLILGTSMRVHGLRVLVKEFSKAVHDRGGKVVFVNFTKPPDSVWADIIDYWIQWDCDTWVGDLQKRKPALWLPLGAAPRDEEKPKVVKSSRKQSGGDALKRKDGVIVDKRTKKARKSDEPMVVQEPEVSALSIEAAPFQPGEMSLPLRPPTPKTVPRRAVVAAREPKLNPDAKRPASIRDHKQNGAYCVWKILDGLQRITGGSPSGISPSLGAATARSKAKRPRKSAPAVPGSGDTVIGQDTPVKAPRDKSAANAKPTAPESSPATGHLPYQADEPIITGRDSSISTAVKTRKRKHTVIWRMMGGVETRISLDIPQLRALPQPIPSPLTDSHTQTTTTTTTTRTTTPNRFKTITPIDLAIDAGFRETDRLIAKAHQEVQLASRPATPTTQQQQPQPQSLLVHLPPLHFETAAPFDPPALAALEPKVESPGPPRAEISSNVGSPVGGGGGGWWPGSGRAGDGGGSGSGSGSGNVFCMGDPGVSWLRFPPAWLEREAQVREGRGHHDDGRGYGEAEGGGGQGWWGGEGPAEGYRHDGEAGHGGAEVGGDVARDGSPWCPDEQLRKEQEAALMLSALRGLGA</sequence>
<reference evidence="7" key="1">
    <citation type="journal article" date="2023" name="Mol. Phylogenet. Evol.">
        <title>Genome-scale phylogeny and comparative genomics of the fungal order Sordariales.</title>
        <authorList>
            <person name="Hensen N."/>
            <person name="Bonometti L."/>
            <person name="Westerberg I."/>
            <person name="Brannstrom I.O."/>
            <person name="Guillou S."/>
            <person name="Cros-Aarteil S."/>
            <person name="Calhoun S."/>
            <person name="Haridas S."/>
            <person name="Kuo A."/>
            <person name="Mondo S."/>
            <person name="Pangilinan J."/>
            <person name="Riley R."/>
            <person name="LaButti K."/>
            <person name="Andreopoulos B."/>
            <person name="Lipzen A."/>
            <person name="Chen C."/>
            <person name="Yan M."/>
            <person name="Daum C."/>
            <person name="Ng V."/>
            <person name="Clum A."/>
            <person name="Steindorff A."/>
            <person name="Ohm R.A."/>
            <person name="Martin F."/>
            <person name="Silar P."/>
            <person name="Natvig D.O."/>
            <person name="Lalanne C."/>
            <person name="Gautier V."/>
            <person name="Ament-Velasquez S.L."/>
            <person name="Kruys A."/>
            <person name="Hutchinson M.I."/>
            <person name="Powell A.J."/>
            <person name="Barry K."/>
            <person name="Miller A.N."/>
            <person name="Grigoriev I.V."/>
            <person name="Debuchy R."/>
            <person name="Gladieux P."/>
            <person name="Hiltunen Thoren M."/>
            <person name="Johannesson H."/>
        </authorList>
    </citation>
    <scope>NUCLEOTIDE SEQUENCE</scope>
    <source>
        <strain evidence="7">CBS 123565</strain>
    </source>
</reference>
<feature type="compositionally biased region" description="Low complexity" evidence="5">
    <location>
        <begin position="227"/>
        <end position="267"/>
    </location>
</feature>
<dbReference type="Gene3D" id="3.40.50.1220">
    <property type="entry name" value="TPP-binding domain"/>
    <property type="match status" value="2"/>
</dbReference>
<keyword evidence="8" id="KW-1185">Reference proteome</keyword>
<evidence type="ECO:0000256" key="4">
    <source>
        <dbReference type="PROSITE-ProRule" id="PRU00236"/>
    </source>
</evidence>
<comment type="similarity">
    <text evidence="1">Belongs to the sirtuin family. Class I subfamily.</text>
</comment>